<dbReference type="AlphaFoldDB" id="A0AAE3FWY2"/>
<reference evidence="1" key="2">
    <citation type="submission" date="2022-02" db="EMBL/GenBank/DDBJ databases">
        <authorList>
            <person name="Elcheninov A.G."/>
            <person name="Sorokin D.Y."/>
            <person name="Kublanov I.V."/>
        </authorList>
    </citation>
    <scope>NUCLEOTIDE SEQUENCE</scope>
    <source>
        <strain evidence="1">AArc-St2</strain>
    </source>
</reference>
<dbReference type="Pfam" id="PF23424">
    <property type="entry name" value="DUF7112"/>
    <property type="match status" value="1"/>
</dbReference>
<sequence>MSDRLPSDSDAVETLRAEIIRLGSTRLRCLRLPEELTGELSTGDFVRVVLDGTERHARVETDANGPIIRALYETKAAARAQRGDNALAPWLAGLKREEGDGVAFDRVVSGQLYGIREPGKRAVYTVRQGPRDSLASIAEKLDGN</sequence>
<dbReference type="RefSeq" id="WP_174652332.1">
    <property type="nucleotide sequence ID" value="NZ_JAKRVX010000002.1"/>
</dbReference>
<evidence type="ECO:0000313" key="1">
    <source>
        <dbReference type="EMBL" id="MCL9816877.1"/>
    </source>
</evidence>
<evidence type="ECO:0000313" key="2">
    <source>
        <dbReference type="Proteomes" id="UP001203207"/>
    </source>
</evidence>
<organism evidence="1 2">
    <name type="scientific">Natronocalculus amylovorans</name>
    <dbReference type="NCBI Taxonomy" id="2917812"/>
    <lineage>
        <taxon>Archaea</taxon>
        <taxon>Methanobacteriati</taxon>
        <taxon>Methanobacteriota</taxon>
        <taxon>Stenosarchaea group</taxon>
        <taxon>Halobacteria</taxon>
        <taxon>Halobacteriales</taxon>
        <taxon>Haloferacaceae</taxon>
        <taxon>Natronocalculus</taxon>
    </lineage>
</organism>
<dbReference type="InterPro" id="IPR055536">
    <property type="entry name" value="DUF7112"/>
</dbReference>
<keyword evidence="2" id="KW-1185">Reference proteome</keyword>
<name>A0AAE3FWY2_9EURY</name>
<dbReference type="Proteomes" id="UP001203207">
    <property type="component" value="Unassembled WGS sequence"/>
</dbReference>
<reference evidence="1" key="1">
    <citation type="journal article" date="2022" name="Syst. Appl. Microbiol.">
        <title>Natronocalculus amylovorans gen. nov., sp. nov., and Natranaeroarchaeum aerophilus sp. nov., dominant culturable amylolytic natronoarchaea from hypersaline soda lakes in southwestern Siberia.</title>
        <authorList>
            <person name="Sorokin D.Y."/>
            <person name="Elcheninov A.G."/>
            <person name="Khizhniak T.V."/>
            <person name="Koenen M."/>
            <person name="Bale N.J."/>
            <person name="Damste J.S.S."/>
            <person name="Kublanov I.V."/>
        </authorList>
    </citation>
    <scope>NUCLEOTIDE SEQUENCE</scope>
    <source>
        <strain evidence="1">AArc-St2</strain>
    </source>
</reference>
<dbReference type="EMBL" id="JAKRVX010000002">
    <property type="protein sequence ID" value="MCL9816877.1"/>
    <property type="molecule type" value="Genomic_DNA"/>
</dbReference>
<comment type="caution">
    <text evidence="1">The sequence shown here is derived from an EMBL/GenBank/DDBJ whole genome shotgun (WGS) entry which is preliminary data.</text>
</comment>
<protein>
    <submittedName>
        <fullName evidence="1">Uncharacterized protein</fullName>
    </submittedName>
</protein>
<proteinExistence type="predicted"/>
<accession>A0AAE3FWY2</accession>
<gene>
    <name evidence="1" type="ORF">AArcSt2_07970</name>
</gene>